<dbReference type="GeneID" id="28733938"/>
<feature type="region of interest" description="Disordered" evidence="1">
    <location>
        <begin position="50"/>
        <end position="117"/>
    </location>
</feature>
<dbReference type="RefSeq" id="XP_018002603.1">
    <property type="nucleotide sequence ID" value="XM_018142058.1"/>
</dbReference>
<dbReference type="PANTHER" id="PTHR37540:SF5">
    <property type="entry name" value="TRANSCRIPTION FACTOR DOMAIN-CONTAINING PROTEIN"/>
    <property type="match status" value="1"/>
</dbReference>
<protein>
    <recommendedName>
        <fullName evidence="4">Tachykinin family protein</fullName>
    </recommendedName>
</protein>
<dbReference type="EMBL" id="LFJN01000006">
    <property type="protein sequence ID" value="KPI42640.1"/>
    <property type="molecule type" value="Genomic_DNA"/>
</dbReference>
<dbReference type="STRING" id="1664694.A0A0N1P0R3"/>
<keyword evidence="3" id="KW-1185">Reference proteome</keyword>
<sequence length="597" mass="66067">MATLVLTMTTPSRYEFIDYSDAASGRERLASNVRRRARVVVMDDFLRKQRQERNAPLNDAGKEATTPRPNPVVAPIAERKGRFRLKPLPQRRQAKPQNDGQPQGVPQTMNSDFVTLDGTDDGATAACSRTGTLLSDILVMPPAFRSTILGIQNPSPATQSLVHYYLQDYWTNSTAVNPDGVWTSITLTDMAMLHAKLSLVALHRLDRFAAASKSSDVQKGRQSSLDLRAAHLYHRGQAISLIQARLPHFNTSRDDDHRVTPAVSNECSNLIAAITLLTTLDDHSQWVGETGDRHMRALAAMVDAKGGMDGPWISDALRRVVGWVDLLRASIGESRPLLGSRILTTNHAGLDELSTEIGRASPDLKSPRKNTDHMPSWLRAMSSNATLRKLQDMLCRLTKLGQVKDGLRKVADMNTQKNRLLFSDAVYNLEYELAYIEDFAFNSDTSPEVTGSCWNGPFALRAFRDAAVVCSYAILREQNSRLIFGRLAWRIRGYVGLMLEYSGSIIGLDYLARPGDIALLSWVLAMGWKAALFAAKGIDEGDGVKKGGRKWFALRMAEVAALGRPLGLIAQEEDPMKRLMMEEYPASTASSMLLHSD</sequence>
<proteinExistence type="predicted"/>
<evidence type="ECO:0000313" key="3">
    <source>
        <dbReference type="Proteomes" id="UP000038010"/>
    </source>
</evidence>
<dbReference type="OrthoDB" id="4159781at2759"/>
<evidence type="ECO:0008006" key="4">
    <source>
        <dbReference type="Google" id="ProtNLM"/>
    </source>
</evidence>
<feature type="compositionally biased region" description="Polar residues" evidence="1">
    <location>
        <begin position="95"/>
        <end position="113"/>
    </location>
</feature>
<comment type="caution">
    <text evidence="2">The sequence shown here is derived from an EMBL/GenBank/DDBJ whole genome shotgun (WGS) entry which is preliminary data.</text>
</comment>
<dbReference type="Proteomes" id="UP000038010">
    <property type="component" value="Unassembled WGS sequence"/>
</dbReference>
<name>A0A0N1P0R3_9EURO</name>
<accession>A0A0N1P0R3</accession>
<evidence type="ECO:0000256" key="1">
    <source>
        <dbReference type="SAM" id="MobiDB-lite"/>
    </source>
</evidence>
<gene>
    <name evidence="2" type="ORF">AB675_2113</name>
</gene>
<dbReference type="VEuPathDB" id="FungiDB:AB675_2113"/>
<reference evidence="2 3" key="1">
    <citation type="submission" date="2015-06" db="EMBL/GenBank/DDBJ databases">
        <title>Draft genome of the ant-associated black yeast Phialophora attae CBS 131958.</title>
        <authorList>
            <person name="Moreno L.F."/>
            <person name="Stielow B.J."/>
            <person name="de Hoog S."/>
            <person name="Vicente V.A."/>
            <person name="Weiss V.A."/>
            <person name="de Vries M."/>
            <person name="Cruz L.M."/>
            <person name="Souza E.M."/>
        </authorList>
    </citation>
    <scope>NUCLEOTIDE SEQUENCE [LARGE SCALE GENOMIC DNA]</scope>
    <source>
        <strain evidence="2 3">CBS 131958</strain>
    </source>
</reference>
<dbReference type="AlphaFoldDB" id="A0A0N1P0R3"/>
<dbReference type="PANTHER" id="PTHR37540">
    <property type="entry name" value="TRANSCRIPTION FACTOR (ACR-2), PUTATIVE-RELATED-RELATED"/>
    <property type="match status" value="1"/>
</dbReference>
<organism evidence="2 3">
    <name type="scientific">Cyphellophora attinorum</name>
    <dbReference type="NCBI Taxonomy" id="1664694"/>
    <lineage>
        <taxon>Eukaryota</taxon>
        <taxon>Fungi</taxon>
        <taxon>Dikarya</taxon>
        <taxon>Ascomycota</taxon>
        <taxon>Pezizomycotina</taxon>
        <taxon>Eurotiomycetes</taxon>
        <taxon>Chaetothyriomycetidae</taxon>
        <taxon>Chaetothyriales</taxon>
        <taxon>Cyphellophoraceae</taxon>
        <taxon>Cyphellophora</taxon>
    </lineage>
</organism>
<evidence type="ECO:0000313" key="2">
    <source>
        <dbReference type="EMBL" id="KPI42640.1"/>
    </source>
</evidence>